<evidence type="ECO:0000256" key="1">
    <source>
        <dbReference type="ARBA" id="ARBA00022737"/>
    </source>
</evidence>
<dbReference type="GO" id="GO:0016740">
    <property type="term" value="F:transferase activity"/>
    <property type="evidence" value="ECO:0007669"/>
    <property type="project" value="UniProtKB-KW"/>
</dbReference>
<dbReference type="RefSeq" id="WP_109675225.1">
    <property type="nucleotide sequence ID" value="NZ_CP086615.1"/>
</dbReference>
<dbReference type="InterPro" id="IPR001763">
    <property type="entry name" value="Rhodanese-like_dom"/>
</dbReference>
<feature type="domain" description="Rhodanese" evidence="2">
    <location>
        <begin position="17"/>
        <end position="108"/>
    </location>
</feature>
<dbReference type="SUPFAM" id="SSF52821">
    <property type="entry name" value="Rhodanese/Cell cycle control phosphatase"/>
    <property type="match status" value="4"/>
</dbReference>
<evidence type="ECO:0000259" key="2">
    <source>
        <dbReference type="PROSITE" id="PS50206"/>
    </source>
</evidence>
<comment type="caution">
    <text evidence="3">The sequence shown here is derived from an EMBL/GenBank/DDBJ whole genome shotgun (WGS) entry which is preliminary data.</text>
</comment>
<dbReference type="Gene3D" id="3.40.250.10">
    <property type="entry name" value="Rhodanese-like domain"/>
    <property type="match status" value="4"/>
</dbReference>
<dbReference type="OrthoDB" id="9789585at2"/>
<dbReference type="SMART" id="SM00450">
    <property type="entry name" value="RHOD"/>
    <property type="match status" value="4"/>
</dbReference>
<dbReference type="Pfam" id="PF00581">
    <property type="entry name" value="Rhodanese"/>
    <property type="match status" value="4"/>
</dbReference>
<protein>
    <submittedName>
        <fullName evidence="3">Sulfurtransferase</fullName>
    </submittedName>
</protein>
<organism evidence="3 4">
    <name type="scientific">Sediminicurvatus halobius</name>
    <dbReference type="NCBI Taxonomy" id="2182432"/>
    <lineage>
        <taxon>Bacteria</taxon>
        <taxon>Pseudomonadati</taxon>
        <taxon>Pseudomonadota</taxon>
        <taxon>Gammaproteobacteria</taxon>
        <taxon>Chromatiales</taxon>
        <taxon>Ectothiorhodospiraceae</taxon>
        <taxon>Sediminicurvatus</taxon>
    </lineage>
</organism>
<keyword evidence="1" id="KW-0677">Repeat</keyword>
<feature type="domain" description="Rhodanese" evidence="2">
    <location>
        <begin position="278"/>
        <end position="367"/>
    </location>
</feature>
<reference evidence="3 4" key="1">
    <citation type="submission" date="2018-05" db="EMBL/GenBank/DDBJ databases">
        <title>Spiribacter halobius sp. nov., a moderately halophilic bacterium isolated from marine solar saltern.</title>
        <authorList>
            <person name="Zheng W.-S."/>
            <person name="Lu D.-C."/>
            <person name="Du Z.-J."/>
        </authorList>
    </citation>
    <scope>NUCLEOTIDE SEQUENCE [LARGE SCALE GENOMIC DNA]</scope>
    <source>
        <strain evidence="3 4">E85</strain>
    </source>
</reference>
<dbReference type="InterPro" id="IPR051126">
    <property type="entry name" value="Thiosulfate_sulfurtransferase"/>
</dbReference>
<dbReference type="EMBL" id="QFFI01000001">
    <property type="protein sequence ID" value="PWG65823.1"/>
    <property type="molecule type" value="Genomic_DNA"/>
</dbReference>
<dbReference type="PROSITE" id="PS50206">
    <property type="entry name" value="RHODANESE_3"/>
    <property type="match status" value="4"/>
</dbReference>
<dbReference type="Proteomes" id="UP000245474">
    <property type="component" value="Unassembled WGS sequence"/>
</dbReference>
<feature type="domain" description="Rhodanese" evidence="2">
    <location>
        <begin position="389"/>
        <end position="477"/>
    </location>
</feature>
<name>A0A2U2N9P8_9GAMM</name>
<dbReference type="PANTHER" id="PTHR43855:SF1">
    <property type="entry name" value="THIOSULFATE SULFURTRANSFERASE"/>
    <property type="match status" value="1"/>
</dbReference>
<sequence length="542" mass="59034">MTGRHVSPETLERMLGDGGEIAVVDAREHGEYGEGHLFFCVSVPWSRFELDLPRRVPNRRVRLVIYDQADGAVAGAAAEAAEALGYTDVARLDGGLEGWRAAGYGIFAGVNVPSKTLGELVEAAYGTPSLTPEALAERQRRGERVLVLDGRPWEEYHAWSIPGAMSCPNAELPYRIGELVPDDETPVVVNCAGRTRSLIGCEMLRQLGVNNPVYALRNGTMGWRLAGMELDHGAERRVATDAPPPDLETRRRQAQAMAERAGVRRLSAAQVRDWLDDSGRTTYLLDVRDPREYQRGHLEGAVSAPGGQLIQATDQWVGVRRARLVLVDDTEVRAAACAFWLAQMDFEVAVLAGGEAAWWATESGSTPAPVAPSPARRLDVPALVAELAAAEPPWLLDCQPGMDYRKAHAPQAEWVIRPRLPALAADRDRTRPVRLMGRGEGPADLLAKDLSALGFSDVAVLAGGVEAWQNAGQPVTASPGTPSDGECLDFLFFVHDRHHGNLEAAKRYLAWEHGLVAALSPGERAHFRLVPPRRRSPPLRFA</sequence>
<dbReference type="InterPro" id="IPR036873">
    <property type="entry name" value="Rhodanese-like_dom_sf"/>
</dbReference>
<dbReference type="AlphaFoldDB" id="A0A2U2N9P8"/>
<evidence type="ECO:0000313" key="3">
    <source>
        <dbReference type="EMBL" id="PWG65823.1"/>
    </source>
</evidence>
<feature type="domain" description="Rhodanese" evidence="2">
    <location>
        <begin position="141"/>
        <end position="232"/>
    </location>
</feature>
<gene>
    <name evidence="3" type="ORF">DEM34_00735</name>
</gene>
<keyword evidence="3" id="KW-0808">Transferase</keyword>
<proteinExistence type="predicted"/>
<dbReference type="PANTHER" id="PTHR43855">
    <property type="entry name" value="THIOSULFATE SULFURTRANSFERASE"/>
    <property type="match status" value="1"/>
</dbReference>
<keyword evidence="4" id="KW-1185">Reference proteome</keyword>
<evidence type="ECO:0000313" key="4">
    <source>
        <dbReference type="Proteomes" id="UP000245474"/>
    </source>
</evidence>
<accession>A0A2U2N9P8</accession>